<gene>
    <name evidence="14" type="primary">LOC112490617</name>
</gene>
<proteinExistence type="inferred from homology"/>
<sequence>MAPTLLFPLQHDRETQELHHRRLKLESSLPSDSQQMEDEEMTPILRTEPQLEIEVPFVSENVLPMSPQLPCTSVCAFSGLENSILESEQRSKSAMKLCGLIFFYLLVMMVEIVGGVKANSLAVITDAGHLLTDVAGFSISLFSVWASGWKATSNQSFGYYRLEVVGALLSVQLIWLISGFLIYEAINRIFYRRATVNGILMFAIAAFGFVINFIMVIWLGHNHVHHACGHSHHDHAHAHAHSHKHGHSPKHDHSHGHDNMHDHNHNHGHKYQNDHESEEQCSISEEEKTSMVSSSAQTTKTLNINIQGAYLHVMVDMIQSIGVMIAGAIIWVKPDWLIVDLVCTLIFSVLSLSTTIPMIKNIYGILMEGAPSEIDITRLENDLKCIKGVQDVHDLHVWALTVGKIVLSCHVIAEPAASSSQLIYKIRDCCERTYRINHVTVQIE</sequence>
<evidence type="ECO:0000259" key="12">
    <source>
        <dbReference type="Pfam" id="PF16916"/>
    </source>
</evidence>
<dbReference type="NCBIfam" id="TIGR01297">
    <property type="entry name" value="CDF"/>
    <property type="match status" value="1"/>
</dbReference>
<dbReference type="Pfam" id="PF16916">
    <property type="entry name" value="ZT_dimer"/>
    <property type="match status" value="1"/>
</dbReference>
<dbReference type="InterPro" id="IPR050681">
    <property type="entry name" value="CDF/SLC30A"/>
</dbReference>
<dbReference type="InterPro" id="IPR027470">
    <property type="entry name" value="Cation_efflux_CTD"/>
</dbReference>
<feature type="compositionally biased region" description="Basic and acidic residues" evidence="9">
    <location>
        <begin position="249"/>
        <end position="275"/>
    </location>
</feature>
<dbReference type="InterPro" id="IPR036837">
    <property type="entry name" value="Cation_efflux_CTD_sf"/>
</dbReference>
<dbReference type="Pfam" id="PF01545">
    <property type="entry name" value="Cation_efflux"/>
    <property type="match status" value="1"/>
</dbReference>
<accession>A0ABM3IA42</accession>
<evidence type="ECO:0000256" key="4">
    <source>
        <dbReference type="ARBA" id="ARBA00022692"/>
    </source>
</evidence>
<evidence type="ECO:0000256" key="7">
    <source>
        <dbReference type="ARBA" id="ARBA00023065"/>
    </source>
</evidence>
<comment type="subcellular location">
    <subcellularLocation>
        <location evidence="1">Membrane</location>
        <topology evidence="1">Multi-pass membrane protein</topology>
    </subcellularLocation>
</comment>
<evidence type="ECO:0000256" key="8">
    <source>
        <dbReference type="ARBA" id="ARBA00023136"/>
    </source>
</evidence>
<keyword evidence="8 10" id="KW-0472">Membrane</keyword>
<dbReference type="RefSeq" id="XP_048324162.2">
    <property type="nucleotide sequence ID" value="XM_048468205.2"/>
</dbReference>
<feature type="transmembrane region" description="Helical" evidence="10">
    <location>
        <begin position="337"/>
        <end position="359"/>
    </location>
</feature>
<evidence type="ECO:0000313" key="13">
    <source>
        <dbReference type="Proteomes" id="UP001652623"/>
    </source>
</evidence>
<evidence type="ECO:0000256" key="3">
    <source>
        <dbReference type="ARBA" id="ARBA00022448"/>
    </source>
</evidence>
<reference evidence="14" key="1">
    <citation type="submission" date="2025-08" db="UniProtKB">
        <authorList>
            <consortium name="RefSeq"/>
        </authorList>
    </citation>
    <scope>IDENTIFICATION</scope>
    <source>
        <tissue evidence="14">Seedling</tissue>
    </source>
</reference>
<feature type="transmembrane region" description="Helical" evidence="10">
    <location>
        <begin position="164"/>
        <end position="186"/>
    </location>
</feature>
<evidence type="ECO:0000259" key="11">
    <source>
        <dbReference type="Pfam" id="PF01545"/>
    </source>
</evidence>
<dbReference type="PANTHER" id="PTHR11562:SF54">
    <property type="entry name" value="METAL TOLERANCE PROTEIN B"/>
    <property type="match status" value="1"/>
</dbReference>
<feature type="compositionally biased region" description="Basic residues" evidence="9">
    <location>
        <begin position="230"/>
        <end position="248"/>
    </location>
</feature>
<dbReference type="Gene3D" id="1.20.1510.10">
    <property type="entry name" value="Cation efflux protein transmembrane domain"/>
    <property type="match status" value="1"/>
</dbReference>
<keyword evidence="3" id="KW-0813">Transport</keyword>
<evidence type="ECO:0000256" key="5">
    <source>
        <dbReference type="ARBA" id="ARBA00022906"/>
    </source>
</evidence>
<dbReference type="GeneID" id="112490617"/>
<evidence type="ECO:0000313" key="14">
    <source>
        <dbReference type="RefSeq" id="XP_048324162.2"/>
    </source>
</evidence>
<dbReference type="InterPro" id="IPR027469">
    <property type="entry name" value="Cation_efflux_TMD_sf"/>
</dbReference>
<keyword evidence="7" id="KW-0406">Ion transport</keyword>
<feature type="domain" description="Cation efflux protein transmembrane" evidence="11">
    <location>
        <begin position="101"/>
        <end position="367"/>
    </location>
</feature>
<evidence type="ECO:0000256" key="6">
    <source>
        <dbReference type="ARBA" id="ARBA00022989"/>
    </source>
</evidence>
<evidence type="ECO:0000256" key="2">
    <source>
        <dbReference type="ARBA" id="ARBA00008873"/>
    </source>
</evidence>
<evidence type="ECO:0000256" key="10">
    <source>
        <dbReference type="SAM" id="Phobius"/>
    </source>
</evidence>
<feature type="transmembrane region" description="Helical" evidence="10">
    <location>
        <begin position="97"/>
        <end position="114"/>
    </location>
</feature>
<keyword evidence="5" id="KW-0862">Zinc</keyword>
<evidence type="ECO:0000256" key="9">
    <source>
        <dbReference type="SAM" id="MobiDB-lite"/>
    </source>
</evidence>
<keyword evidence="13" id="KW-1185">Reference proteome</keyword>
<feature type="transmembrane region" description="Helical" evidence="10">
    <location>
        <begin position="309"/>
        <end position="331"/>
    </location>
</feature>
<feature type="region of interest" description="Disordered" evidence="9">
    <location>
        <begin position="230"/>
        <end position="295"/>
    </location>
</feature>
<keyword evidence="6 10" id="KW-1133">Transmembrane helix</keyword>
<feature type="transmembrane region" description="Helical" evidence="10">
    <location>
        <begin position="198"/>
        <end position="219"/>
    </location>
</feature>
<evidence type="ECO:0000256" key="1">
    <source>
        <dbReference type="ARBA" id="ARBA00004141"/>
    </source>
</evidence>
<organism evidence="13 14">
    <name type="scientific">Ziziphus jujuba</name>
    <name type="common">Chinese jujube</name>
    <name type="synonym">Ziziphus sativa</name>
    <dbReference type="NCBI Taxonomy" id="326968"/>
    <lineage>
        <taxon>Eukaryota</taxon>
        <taxon>Viridiplantae</taxon>
        <taxon>Streptophyta</taxon>
        <taxon>Embryophyta</taxon>
        <taxon>Tracheophyta</taxon>
        <taxon>Spermatophyta</taxon>
        <taxon>Magnoliopsida</taxon>
        <taxon>eudicotyledons</taxon>
        <taxon>Gunneridae</taxon>
        <taxon>Pentapetalae</taxon>
        <taxon>rosids</taxon>
        <taxon>fabids</taxon>
        <taxon>Rosales</taxon>
        <taxon>Rhamnaceae</taxon>
        <taxon>Paliureae</taxon>
        <taxon>Ziziphus</taxon>
    </lineage>
</organism>
<protein>
    <submittedName>
        <fullName evidence="14">Metal tolerance protein B isoform X1</fullName>
    </submittedName>
</protein>
<keyword evidence="4 10" id="KW-0812">Transmembrane</keyword>
<dbReference type="Proteomes" id="UP001652623">
    <property type="component" value="Chromosome 10"/>
</dbReference>
<name>A0ABM3IA42_ZIZJJ</name>
<keyword evidence="5" id="KW-0864">Zinc transport</keyword>
<comment type="similarity">
    <text evidence="2">Belongs to the cation diffusion facilitator (CDF) transporter (TC 2.A.4) family. SLC30A subfamily.</text>
</comment>
<dbReference type="SUPFAM" id="SSF160240">
    <property type="entry name" value="Cation efflux protein cytoplasmic domain-like"/>
    <property type="match status" value="1"/>
</dbReference>
<dbReference type="SUPFAM" id="SSF161111">
    <property type="entry name" value="Cation efflux protein transmembrane domain-like"/>
    <property type="match status" value="1"/>
</dbReference>
<feature type="region of interest" description="Disordered" evidence="9">
    <location>
        <begin position="18"/>
        <end position="39"/>
    </location>
</feature>
<feature type="domain" description="Cation efflux protein cytoplasmic" evidence="12">
    <location>
        <begin position="371"/>
        <end position="444"/>
    </location>
</feature>
<dbReference type="PANTHER" id="PTHR11562">
    <property type="entry name" value="CATION EFFLUX PROTEIN/ ZINC TRANSPORTER"/>
    <property type="match status" value="1"/>
</dbReference>
<dbReference type="InterPro" id="IPR002524">
    <property type="entry name" value="Cation_efflux"/>
</dbReference>
<feature type="transmembrane region" description="Helical" evidence="10">
    <location>
        <begin position="134"/>
        <end position="152"/>
    </location>
</feature>
<dbReference type="InterPro" id="IPR058533">
    <property type="entry name" value="Cation_efflux_TM"/>
</dbReference>